<dbReference type="Gene3D" id="2.20.70.10">
    <property type="match status" value="1"/>
</dbReference>
<dbReference type="RefSeq" id="WP_146504891.1">
    <property type="nucleotide sequence ID" value="NZ_SJPG01000001.1"/>
</dbReference>
<comment type="caution">
    <text evidence="2">The sequence shown here is derived from an EMBL/GenBank/DDBJ whole genome shotgun (WGS) entry which is preliminary data.</text>
</comment>
<dbReference type="SUPFAM" id="SSF55811">
    <property type="entry name" value="Nudix"/>
    <property type="match status" value="1"/>
</dbReference>
<evidence type="ECO:0000313" key="3">
    <source>
        <dbReference type="Proteomes" id="UP000316095"/>
    </source>
</evidence>
<dbReference type="OrthoDB" id="9786141at2"/>
<dbReference type="Pfam" id="PF14803">
    <property type="entry name" value="Zn_ribbon_Nudix"/>
    <property type="match status" value="1"/>
</dbReference>
<sequence>MVSYHPPKHFEKKIPAGDDRTRLVCNQCEWVHYENPKIIVGLVPIYEGKILLCNRAIEPRQGYWTIPAGFMELKETAEAGAKREAWEEACVQVEINALLGVYSIPRAGQVHLIYRAVMDKPEFAAGPESHDVRLFAWEDIPWDNLAFLSNHWALQHYYQSREWDHFAPFGVPDEDVDEVSGRTT</sequence>
<dbReference type="Pfam" id="PF00293">
    <property type="entry name" value="NUDIX"/>
    <property type="match status" value="1"/>
</dbReference>
<protein>
    <submittedName>
        <fullName evidence="2">NADH pyrophosphatase</fullName>
    </submittedName>
</protein>
<reference evidence="2 3" key="1">
    <citation type="submission" date="2019-02" db="EMBL/GenBank/DDBJ databases">
        <title>Deep-cultivation of Planctomycetes and their phenomic and genomic characterization uncovers novel biology.</title>
        <authorList>
            <person name="Wiegand S."/>
            <person name="Jogler M."/>
            <person name="Boedeker C."/>
            <person name="Pinto D."/>
            <person name="Vollmers J."/>
            <person name="Rivas-Marin E."/>
            <person name="Kohn T."/>
            <person name="Peeters S.H."/>
            <person name="Heuer A."/>
            <person name="Rast P."/>
            <person name="Oberbeckmann S."/>
            <person name="Bunk B."/>
            <person name="Jeske O."/>
            <person name="Meyerdierks A."/>
            <person name="Storesund J.E."/>
            <person name="Kallscheuer N."/>
            <person name="Luecker S."/>
            <person name="Lage O.M."/>
            <person name="Pohl T."/>
            <person name="Merkel B.J."/>
            <person name="Hornburger P."/>
            <person name="Mueller R.-W."/>
            <person name="Bruemmer F."/>
            <person name="Labrenz M."/>
            <person name="Spormann A.M."/>
            <person name="Op Den Camp H."/>
            <person name="Overmann J."/>
            <person name="Amann R."/>
            <person name="Jetten M.S.M."/>
            <person name="Mascher T."/>
            <person name="Medema M.H."/>
            <person name="Devos D.P."/>
            <person name="Kaster A.-K."/>
            <person name="Ovreas L."/>
            <person name="Rohde M."/>
            <person name="Galperin M.Y."/>
            <person name="Jogler C."/>
        </authorList>
    </citation>
    <scope>NUCLEOTIDE SEQUENCE [LARGE SCALE GENOMIC DNA]</scope>
    <source>
        <strain evidence="2 3">Pan54</strain>
    </source>
</reference>
<dbReference type="InterPro" id="IPR000086">
    <property type="entry name" value="NUDIX_hydrolase_dom"/>
</dbReference>
<dbReference type="InterPro" id="IPR015797">
    <property type="entry name" value="NUDIX_hydrolase-like_dom_sf"/>
</dbReference>
<evidence type="ECO:0000313" key="2">
    <source>
        <dbReference type="EMBL" id="TWT63106.1"/>
    </source>
</evidence>
<dbReference type="Gene3D" id="3.90.79.10">
    <property type="entry name" value="Nucleoside Triphosphate Pyrophosphohydrolase"/>
    <property type="match status" value="1"/>
</dbReference>
<name>A0A5C5XIU8_9PLAN</name>
<evidence type="ECO:0000259" key="1">
    <source>
        <dbReference type="PROSITE" id="PS51462"/>
    </source>
</evidence>
<dbReference type="InterPro" id="IPR029401">
    <property type="entry name" value="Nudix_N"/>
</dbReference>
<organism evidence="2 3">
    <name type="scientific">Rubinisphaera italica</name>
    <dbReference type="NCBI Taxonomy" id="2527969"/>
    <lineage>
        <taxon>Bacteria</taxon>
        <taxon>Pseudomonadati</taxon>
        <taxon>Planctomycetota</taxon>
        <taxon>Planctomycetia</taxon>
        <taxon>Planctomycetales</taxon>
        <taxon>Planctomycetaceae</taxon>
        <taxon>Rubinisphaera</taxon>
    </lineage>
</organism>
<keyword evidence="3" id="KW-1185">Reference proteome</keyword>
<dbReference type="AlphaFoldDB" id="A0A5C5XIU8"/>
<accession>A0A5C5XIU8</accession>
<dbReference type="EMBL" id="SJPG01000001">
    <property type="protein sequence ID" value="TWT63106.1"/>
    <property type="molecule type" value="Genomic_DNA"/>
</dbReference>
<gene>
    <name evidence="2" type="ORF">Pan54_38570</name>
</gene>
<dbReference type="PANTHER" id="PTHR43222">
    <property type="entry name" value="NUDIX HYDROLASE 23"/>
    <property type="match status" value="1"/>
</dbReference>
<dbReference type="PANTHER" id="PTHR43222:SF2">
    <property type="entry name" value="NUDIX HYDROLASE 23, CHLOROPLASTIC"/>
    <property type="match status" value="1"/>
</dbReference>
<feature type="domain" description="Nudix hydrolase" evidence="1">
    <location>
        <begin position="35"/>
        <end position="158"/>
    </location>
</feature>
<dbReference type="Proteomes" id="UP000316095">
    <property type="component" value="Unassembled WGS sequence"/>
</dbReference>
<dbReference type="PROSITE" id="PS51462">
    <property type="entry name" value="NUDIX"/>
    <property type="match status" value="1"/>
</dbReference>
<dbReference type="CDD" id="cd04511">
    <property type="entry name" value="NUDIX_Hydrolase"/>
    <property type="match status" value="1"/>
</dbReference>
<proteinExistence type="predicted"/>